<evidence type="ECO:0008006" key="3">
    <source>
        <dbReference type="Google" id="ProtNLM"/>
    </source>
</evidence>
<dbReference type="AlphaFoldDB" id="A0A0F4JZ94"/>
<name>A0A0F4JZ94_9ACTN</name>
<comment type="caution">
    <text evidence="1">The sequence shown here is derived from an EMBL/GenBank/DDBJ whole genome shotgun (WGS) entry which is preliminary data.</text>
</comment>
<dbReference type="OrthoDB" id="4828144at2"/>
<dbReference type="RefSeq" id="WP_045945658.1">
    <property type="nucleotide sequence ID" value="NZ_JZWV01000036.1"/>
</dbReference>
<dbReference type="Proteomes" id="UP000033551">
    <property type="component" value="Unassembled WGS sequence"/>
</dbReference>
<proteinExistence type="predicted"/>
<keyword evidence="2" id="KW-1185">Reference proteome</keyword>
<evidence type="ECO:0000313" key="1">
    <source>
        <dbReference type="EMBL" id="KJY39033.1"/>
    </source>
</evidence>
<dbReference type="Pfam" id="PF08962">
    <property type="entry name" value="Rv2632c-like"/>
    <property type="match status" value="1"/>
</dbReference>
<accession>A0A0F4JZ94</accession>
<gene>
    <name evidence="1" type="ORF">VR44_02430</name>
</gene>
<dbReference type="InterPro" id="IPR038070">
    <property type="entry name" value="Rv2632c-like_sf"/>
</dbReference>
<evidence type="ECO:0000313" key="2">
    <source>
        <dbReference type="Proteomes" id="UP000033551"/>
    </source>
</evidence>
<dbReference type="PATRIC" id="fig|68223.7.peg.6776"/>
<protein>
    <recommendedName>
        <fullName evidence="3">DUF1876 domain-containing protein</fullName>
    </recommendedName>
</protein>
<sequence>MSHVTEWKTRIYLFEEDRTTHVRIDLDTGTTKLTGHGTARCNPTDADVPEIGDELAAARALEDLGAQLKLLAFGDMETAGAGPRAGTPWATASD</sequence>
<dbReference type="Gene3D" id="3.30.160.240">
    <property type="entry name" value="Rv1738"/>
    <property type="match status" value="1"/>
</dbReference>
<dbReference type="InterPro" id="IPR015057">
    <property type="entry name" value="Rv2632c-like"/>
</dbReference>
<dbReference type="EMBL" id="JZWV01000036">
    <property type="protein sequence ID" value="KJY39033.1"/>
    <property type="molecule type" value="Genomic_DNA"/>
</dbReference>
<reference evidence="1 2" key="1">
    <citation type="submission" date="2015-02" db="EMBL/GenBank/DDBJ databases">
        <authorList>
            <person name="Ju K.-S."/>
            <person name="Doroghazi J.R."/>
            <person name="Metcalf W."/>
        </authorList>
    </citation>
    <scope>NUCLEOTIDE SEQUENCE [LARGE SCALE GENOMIC DNA]</scope>
    <source>
        <strain evidence="1 2">NRRL ISP-5550</strain>
    </source>
</reference>
<organism evidence="1 2">
    <name type="scientific">Streptomyces katrae</name>
    <dbReference type="NCBI Taxonomy" id="68223"/>
    <lineage>
        <taxon>Bacteria</taxon>
        <taxon>Bacillati</taxon>
        <taxon>Actinomycetota</taxon>
        <taxon>Actinomycetes</taxon>
        <taxon>Kitasatosporales</taxon>
        <taxon>Streptomycetaceae</taxon>
        <taxon>Streptomyces</taxon>
    </lineage>
</organism>
<dbReference type="SUPFAM" id="SSF143212">
    <property type="entry name" value="Rv2632c-like"/>
    <property type="match status" value="1"/>
</dbReference>